<dbReference type="AlphaFoldDB" id="A0A381TH68"/>
<dbReference type="InterPro" id="IPR026444">
    <property type="entry name" value="Secre_tail"/>
</dbReference>
<gene>
    <name evidence="2" type="ORF">METZ01_LOCUS68326</name>
</gene>
<evidence type="ECO:0000259" key="1">
    <source>
        <dbReference type="Pfam" id="PF13860"/>
    </source>
</evidence>
<evidence type="ECO:0000313" key="2">
    <source>
        <dbReference type="EMBL" id="SVA15472.1"/>
    </source>
</evidence>
<sequence length="93" mass="10341">IDNFSLSHNYPNPFNPKTIIPYEIMVSGPISIAIIDITGKHVRSLINEHKSPGTYTVKWNGKNNYGDNVATGTYFCIMTAGNLTTSQKILLLR</sequence>
<dbReference type="NCBIfam" id="TIGR04183">
    <property type="entry name" value="Por_Secre_tail"/>
    <property type="match status" value="1"/>
</dbReference>
<name>A0A381TH68_9ZZZZ</name>
<dbReference type="Gene3D" id="2.60.40.4070">
    <property type="match status" value="1"/>
</dbReference>
<organism evidence="2">
    <name type="scientific">marine metagenome</name>
    <dbReference type="NCBI Taxonomy" id="408172"/>
    <lineage>
        <taxon>unclassified sequences</taxon>
        <taxon>metagenomes</taxon>
        <taxon>ecological metagenomes</taxon>
    </lineage>
</organism>
<reference evidence="2" key="1">
    <citation type="submission" date="2018-05" db="EMBL/GenBank/DDBJ databases">
        <authorList>
            <person name="Lanie J.A."/>
            <person name="Ng W.-L."/>
            <person name="Kazmierczak K.M."/>
            <person name="Andrzejewski T.M."/>
            <person name="Davidsen T.M."/>
            <person name="Wayne K.J."/>
            <person name="Tettelin H."/>
            <person name="Glass J.I."/>
            <person name="Rusch D."/>
            <person name="Podicherti R."/>
            <person name="Tsui H.-C.T."/>
            <person name="Winkler M.E."/>
        </authorList>
    </citation>
    <scope>NUCLEOTIDE SEQUENCE</scope>
</reference>
<dbReference type="Pfam" id="PF13860">
    <property type="entry name" value="FlgD_ig"/>
    <property type="match status" value="1"/>
</dbReference>
<proteinExistence type="predicted"/>
<protein>
    <recommendedName>
        <fullName evidence="1">FlgD/Vpr Ig-like domain-containing protein</fullName>
    </recommendedName>
</protein>
<feature type="domain" description="FlgD/Vpr Ig-like" evidence="1">
    <location>
        <begin position="31"/>
        <end position="80"/>
    </location>
</feature>
<accession>A0A381TH68</accession>
<dbReference type="EMBL" id="UINC01004591">
    <property type="protein sequence ID" value="SVA15472.1"/>
    <property type="molecule type" value="Genomic_DNA"/>
</dbReference>
<dbReference type="InterPro" id="IPR025965">
    <property type="entry name" value="FlgD/Vpr_Ig-like"/>
</dbReference>
<feature type="non-terminal residue" evidence="2">
    <location>
        <position position="1"/>
    </location>
</feature>